<dbReference type="PROSITE" id="PS00108">
    <property type="entry name" value="PROTEIN_KINASE_ST"/>
    <property type="match status" value="1"/>
</dbReference>
<keyword evidence="9" id="KW-0472">Membrane</keyword>
<evidence type="ECO:0000256" key="1">
    <source>
        <dbReference type="ARBA" id="ARBA00012513"/>
    </source>
</evidence>
<keyword evidence="2 11" id="KW-0723">Serine/threonine-protein kinase</keyword>
<comment type="caution">
    <text evidence="11">The sequence shown here is derived from an EMBL/GenBank/DDBJ whole genome shotgun (WGS) entry which is preliminary data.</text>
</comment>
<evidence type="ECO:0000256" key="4">
    <source>
        <dbReference type="ARBA" id="ARBA00022741"/>
    </source>
</evidence>
<protein>
    <recommendedName>
        <fullName evidence="1">non-specific serine/threonine protein kinase</fullName>
        <ecNumber evidence="1">2.7.11.1</ecNumber>
    </recommendedName>
</protein>
<keyword evidence="6" id="KW-0067">ATP-binding</keyword>
<dbReference type="PANTHER" id="PTHR43289:SF6">
    <property type="entry name" value="SERINE_THREONINE-PROTEIN KINASE NEKL-3"/>
    <property type="match status" value="1"/>
</dbReference>
<sequence>MSLGVHERFADFTIIRRIGAGGMGEVYLAQHPRLPRRDALKLLAGEASSDPEFRERFLREADLAATLWHQHIVGVHDRGEFRGQLWLSMDYVDGEDASTLLKRQHANGMPIDLVTEIVTAMGSALDYAHSKGLLHRDIKPANILLTKADDNGGRRILLSDFGIARTMDDRGGLTATNMTVGTVDYVAPEQLLGETLDGRADQYALAATAYHLLTGTVLFPNSNAAVIISHHLRSSPPPLSAVRPDLAAFDPVFAAALAKDPNERFATCTDFAKAFAMRRGVDAAAPTMAALFPGVTMAREVAPPSVPTPEVVASTPESTRTRRTVWAVFAAVVVGTLALIGGFMMVSKRNNSTSATAQQATVTVAVPLPQSPPSLTISNAAVPTSTVTVTRPSPVIVAPTVAASPIPTGVVVGTCDEGGSCGVQQRIAPRTNATRLYPDDLRDGMTVTIACQTAGDARSSAGHGSSTTWVRLTNGAYVNSVYLDIEPAWVPYC</sequence>
<dbReference type="SUPFAM" id="SSF56112">
    <property type="entry name" value="Protein kinase-like (PK-like)"/>
    <property type="match status" value="1"/>
</dbReference>
<dbReference type="CDD" id="cd14014">
    <property type="entry name" value="STKc_PknB_like"/>
    <property type="match status" value="1"/>
</dbReference>
<accession>A0A4R5WCP2</accession>
<dbReference type="InterPro" id="IPR011009">
    <property type="entry name" value="Kinase-like_dom_sf"/>
</dbReference>
<evidence type="ECO:0000313" key="11">
    <source>
        <dbReference type="EMBL" id="TDK86507.1"/>
    </source>
</evidence>
<proteinExistence type="predicted"/>
<gene>
    <name evidence="11" type="ORF">EUA03_19750</name>
</gene>
<comment type="catalytic activity">
    <reaction evidence="8">
        <text>L-seryl-[protein] + ATP = O-phospho-L-seryl-[protein] + ADP + H(+)</text>
        <dbReference type="Rhea" id="RHEA:17989"/>
        <dbReference type="Rhea" id="RHEA-COMP:9863"/>
        <dbReference type="Rhea" id="RHEA-COMP:11604"/>
        <dbReference type="ChEBI" id="CHEBI:15378"/>
        <dbReference type="ChEBI" id="CHEBI:29999"/>
        <dbReference type="ChEBI" id="CHEBI:30616"/>
        <dbReference type="ChEBI" id="CHEBI:83421"/>
        <dbReference type="ChEBI" id="CHEBI:456216"/>
        <dbReference type="EC" id="2.7.11.1"/>
    </reaction>
</comment>
<feature type="domain" description="Protein kinase" evidence="10">
    <location>
        <begin position="12"/>
        <end position="276"/>
    </location>
</feature>
<evidence type="ECO:0000256" key="5">
    <source>
        <dbReference type="ARBA" id="ARBA00022777"/>
    </source>
</evidence>
<evidence type="ECO:0000313" key="12">
    <source>
        <dbReference type="Proteomes" id="UP000294929"/>
    </source>
</evidence>
<keyword evidence="5 11" id="KW-0418">Kinase</keyword>
<dbReference type="SMART" id="SM00220">
    <property type="entry name" value="S_TKc"/>
    <property type="match status" value="1"/>
</dbReference>
<dbReference type="Gene3D" id="1.10.510.10">
    <property type="entry name" value="Transferase(Phosphotransferase) domain 1"/>
    <property type="match status" value="1"/>
</dbReference>
<feature type="transmembrane region" description="Helical" evidence="9">
    <location>
        <begin position="325"/>
        <end position="346"/>
    </location>
</feature>
<dbReference type="AlphaFoldDB" id="A0A4R5WCP2"/>
<dbReference type="GO" id="GO:0005524">
    <property type="term" value="F:ATP binding"/>
    <property type="evidence" value="ECO:0007669"/>
    <property type="project" value="UniProtKB-KW"/>
</dbReference>
<keyword evidence="9" id="KW-0812">Transmembrane</keyword>
<dbReference type="GO" id="GO:0080090">
    <property type="term" value="P:regulation of primary metabolic process"/>
    <property type="evidence" value="ECO:0007669"/>
    <property type="project" value="UniProtKB-ARBA"/>
</dbReference>
<organism evidence="11 12">
    <name type="scientific">Mycolicibacterium mucogenicum</name>
    <name type="common">Mycobacterium mucogenicum</name>
    <dbReference type="NCBI Taxonomy" id="56689"/>
    <lineage>
        <taxon>Bacteria</taxon>
        <taxon>Bacillati</taxon>
        <taxon>Actinomycetota</taxon>
        <taxon>Actinomycetes</taxon>
        <taxon>Mycobacteriales</taxon>
        <taxon>Mycobacteriaceae</taxon>
        <taxon>Mycolicibacterium</taxon>
    </lineage>
</organism>
<dbReference type="Gene3D" id="3.30.200.20">
    <property type="entry name" value="Phosphorylase Kinase, domain 1"/>
    <property type="match status" value="1"/>
</dbReference>
<dbReference type="GO" id="GO:0004674">
    <property type="term" value="F:protein serine/threonine kinase activity"/>
    <property type="evidence" value="ECO:0007669"/>
    <property type="project" value="UniProtKB-KW"/>
</dbReference>
<dbReference type="Pfam" id="PF00069">
    <property type="entry name" value="Pkinase"/>
    <property type="match status" value="1"/>
</dbReference>
<evidence type="ECO:0000259" key="10">
    <source>
        <dbReference type="PROSITE" id="PS50011"/>
    </source>
</evidence>
<dbReference type="PROSITE" id="PS50011">
    <property type="entry name" value="PROTEIN_KINASE_DOM"/>
    <property type="match status" value="1"/>
</dbReference>
<dbReference type="FunFam" id="3.30.200.20:FF:000035">
    <property type="entry name" value="Serine/threonine protein kinase Stk1"/>
    <property type="match status" value="1"/>
</dbReference>
<evidence type="ECO:0000256" key="9">
    <source>
        <dbReference type="SAM" id="Phobius"/>
    </source>
</evidence>
<dbReference type="EC" id="2.7.11.1" evidence="1"/>
<dbReference type="InterPro" id="IPR008271">
    <property type="entry name" value="Ser/Thr_kinase_AS"/>
</dbReference>
<reference evidence="11 12" key="1">
    <citation type="submission" date="2019-01" db="EMBL/GenBank/DDBJ databases">
        <title>High-quality-draft genome sequences of five non-tuberculosis mycobacteriaceae isolated from a nosocomial environment.</title>
        <authorList>
            <person name="Tiago I."/>
            <person name="Alarico S."/>
            <person name="Pereira S.G."/>
            <person name="Coelho C."/>
            <person name="Maranha A."/>
            <person name="Empadinhas N."/>
        </authorList>
    </citation>
    <scope>NUCLEOTIDE SEQUENCE [LARGE SCALE GENOMIC DNA]</scope>
    <source>
        <strain evidence="11 12">24AIII</strain>
    </source>
</reference>
<dbReference type="EMBL" id="SDLO01000018">
    <property type="protein sequence ID" value="TDK86507.1"/>
    <property type="molecule type" value="Genomic_DNA"/>
</dbReference>
<dbReference type="Proteomes" id="UP000294929">
    <property type="component" value="Unassembled WGS sequence"/>
</dbReference>
<keyword evidence="4" id="KW-0547">Nucleotide-binding</keyword>
<evidence type="ECO:0000256" key="6">
    <source>
        <dbReference type="ARBA" id="ARBA00022840"/>
    </source>
</evidence>
<name>A0A4R5WCP2_MYCMU</name>
<dbReference type="PANTHER" id="PTHR43289">
    <property type="entry name" value="MITOGEN-ACTIVATED PROTEIN KINASE KINASE KINASE 20-RELATED"/>
    <property type="match status" value="1"/>
</dbReference>
<evidence type="ECO:0000256" key="8">
    <source>
        <dbReference type="ARBA" id="ARBA00048679"/>
    </source>
</evidence>
<evidence type="ECO:0000256" key="2">
    <source>
        <dbReference type="ARBA" id="ARBA00022527"/>
    </source>
</evidence>
<dbReference type="InterPro" id="IPR000719">
    <property type="entry name" value="Prot_kinase_dom"/>
</dbReference>
<keyword evidence="9" id="KW-1133">Transmembrane helix</keyword>
<comment type="catalytic activity">
    <reaction evidence="7">
        <text>L-threonyl-[protein] + ATP = O-phospho-L-threonyl-[protein] + ADP + H(+)</text>
        <dbReference type="Rhea" id="RHEA:46608"/>
        <dbReference type="Rhea" id="RHEA-COMP:11060"/>
        <dbReference type="Rhea" id="RHEA-COMP:11605"/>
        <dbReference type="ChEBI" id="CHEBI:15378"/>
        <dbReference type="ChEBI" id="CHEBI:30013"/>
        <dbReference type="ChEBI" id="CHEBI:30616"/>
        <dbReference type="ChEBI" id="CHEBI:61977"/>
        <dbReference type="ChEBI" id="CHEBI:456216"/>
        <dbReference type="EC" id="2.7.11.1"/>
    </reaction>
</comment>
<dbReference type="RefSeq" id="WP_133427678.1">
    <property type="nucleotide sequence ID" value="NZ_SDLO01000018.1"/>
</dbReference>
<keyword evidence="3" id="KW-0808">Transferase</keyword>
<evidence type="ECO:0000256" key="3">
    <source>
        <dbReference type="ARBA" id="ARBA00022679"/>
    </source>
</evidence>
<evidence type="ECO:0000256" key="7">
    <source>
        <dbReference type="ARBA" id="ARBA00047899"/>
    </source>
</evidence>